<organism evidence="2 3">
    <name type="scientific">Novosphingobium resinovorum</name>
    <dbReference type="NCBI Taxonomy" id="158500"/>
    <lineage>
        <taxon>Bacteria</taxon>
        <taxon>Pseudomonadati</taxon>
        <taxon>Pseudomonadota</taxon>
        <taxon>Alphaproteobacteria</taxon>
        <taxon>Sphingomonadales</taxon>
        <taxon>Sphingomonadaceae</taxon>
        <taxon>Novosphingobium</taxon>
    </lineage>
</organism>
<evidence type="ECO:0000313" key="2">
    <source>
        <dbReference type="EMBL" id="EZP84315.1"/>
    </source>
</evidence>
<evidence type="ECO:0000259" key="1">
    <source>
        <dbReference type="Pfam" id="PF14020"/>
    </source>
</evidence>
<comment type="caution">
    <text evidence="2">The sequence shown here is derived from an EMBL/GenBank/DDBJ whole genome shotgun (WGS) entry which is preliminary data.</text>
</comment>
<dbReference type="EMBL" id="JFYZ01000001">
    <property type="protein sequence ID" value="EZP84315.1"/>
    <property type="molecule type" value="Genomic_DNA"/>
</dbReference>
<protein>
    <recommendedName>
        <fullName evidence="1">DUF4236 domain-containing protein</fullName>
    </recommendedName>
</protein>
<dbReference type="Pfam" id="PF14020">
    <property type="entry name" value="DUF4236"/>
    <property type="match status" value="1"/>
</dbReference>
<dbReference type="eggNOG" id="COG0457">
    <property type="taxonomic scope" value="Bacteria"/>
</dbReference>
<sequence length="353" mass="39046">MGFRFNKRISILPGVRVNLGLSGASLSVGPRGASVTVGKRGIFGNVGLPGTGLSYRERLDKPSSARARSASRVTEERPSLPARLNARMEGDQVKFFDEAERLIDDRLISAAKTAMGEQLTEFMEEHASARNAAFDKLGRMHHDIPDTVATISAGNTTKPDRTSFGSQEAFVEALMRWRAEMANNGPDQEALENALLQNLGQLDWPHETNIAISLRQGRLLLDVDLPEIEDMPISHWTADHRKLLLVQKPLSKQKIAFCYVDHVCSLILRLIGHSMATSTAIKTVAVSAYTQRKISSGQADDDYVATVEISRTAWEQIDRRAMDEIDPQNLLRRHGACIETNGRGILLVQQPLQ</sequence>
<dbReference type="InterPro" id="IPR025330">
    <property type="entry name" value="DUF4236"/>
</dbReference>
<accession>A0A031K526</accession>
<feature type="domain" description="DUF4236" evidence="1">
    <location>
        <begin position="3"/>
        <end position="56"/>
    </location>
</feature>
<dbReference type="Proteomes" id="UP000024329">
    <property type="component" value="Unassembled WGS sequence"/>
</dbReference>
<dbReference type="PATRIC" id="fig|158500.4.peg.68"/>
<gene>
    <name evidence="2" type="ORF">BV97_00066</name>
</gene>
<dbReference type="AlphaFoldDB" id="A0A031K526"/>
<proteinExistence type="predicted"/>
<reference evidence="2 3" key="1">
    <citation type="submission" date="2014-03" db="EMBL/GenBank/DDBJ databases">
        <title>Whole genome sequence of Novosphingobium resinovorum KF1.</title>
        <authorList>
            <person name="Gan H.M."/>
            <person name="Gan H.Y."/>
            <person name="Chew T.H."/>
            <person name="Savka M.A."/>
        </authorList>
    </citation>
    <scope>NUCLEOTIDE SEQUENCE [LARGE SCALE GENOMIC DNA]</scope>
    <source>
        <strain evidence="2 3">KF1</strain>
    </source>
</reference>
<name>A0A031K526_9SPHN</name>
<evidence type="ECO:0000313" key="3">
    <source>
        <dbReference type="Proteomes" id="UP000024329"/>
    </source>
</evidence>
<dbReference type="RefSeq" id="WP_081798871.1">
    <property type="nucleotide sequence ID" value="NZ_JFYZ01000001.1"/>
</dbReference>